<gene>
    <name evidence="1" type="ORF">ACFL6M_05570</name>
</gene>
<proteinExistence type="predicted"/>
<sequence length="59" mass="6755">MECNCFSFRQHWGHTAYECDAVYGGMDCTFFCDREEMHSCSAQLAISASQYPVLKVVFC</sequence>
<evidence type="ECO:0000313" key="1">
    <source>
        <dbReference type="EMBL" id="MFC1573050.1"/>
    </source>
</evidence>
<protein>
    <submittedName>
        <fullName evidence="1">Uncharacterized protein</fullName>
    </submittedName>
</protein>
<dbReference type="Proteomes" id="UP001593833">
    <property type="component" value="Unassembled WGS sequence"/>
</dbReference>
<name>A0ABV6YL41_UNCEI</name>
<evidence type="ECO:0000313" key="2">
    <source>
        <dbReference type="Proteomes" id="UP001593833"/>
    </source>
</evidence>
<dbReference type="EMBL" id="JBHPKH010000067">
    <property type="protein sequence ID" value="MFC1573050.1"/>
    <property type="molecule type" value="Genomic_DNA"/>
</dbReference>
<organism evidence="1 2">
    <name type="scientific">Eiseniibacteriota bacterium</name>
    <dbReference type="NCBI Taxonomy" id="2212470"/>
    <lineage>
        <taxon>Bacteria</taxon>
        <taxon>Candidatus Eiseniibacteriota</taxon>
    </lineage>
</organism>
<comment type="caution">
    <text evidence="1">The sequence shown here is derived from an EMBL/GenBank/DDBJ whole genome shotgun (WGS) entry which is preliminary data.</text>
</comment>
<accession>A0ABV6YL41</accession>
<reference evidence="1 2" key="1">
    <citation type="submission" date="2024-09" db="EMBL/GenBank/DDBJ databases">
        <authorList>
            <person name="D'Angelo T."/>
        </authorList>
    </citation>
    <scope>NUCLEOTIDE SEQUENCE [LARGE SCALE GENOMIC DNA]</scope>
    <source>
        <strain evidence="1">SAG AM-320-E07</strain>
    </source>
</reference>
<keyword evidence="2" id="KW-1185">Reference proteome</keyword>